<dbReference type="Proteomes" id="UP000694941">
    <property type="component" value="Unplaced"/>
</dbReference>
<sequence length="330" mass="37348">MAGSVREVKTKDEFWKIVTDVNKNHLNVVHFWAEWASQCQMMDDVVKELTSERQLKEVKFLKVEAEALPDISQHYSVTSVPTFLLLKGNTVVDKVEGADAPTLTKKVHQQATKMIVQPPAEPSPSIEDLNSRLKKLVNTATCMLFMKGTPEEPCCGFSKKTVELLQKYNTQFSSFNILADQEVREGLKKFSNWPTYPQLYINGELVGGLDILKELDETGELEPMLPKKEDLNKRLGNLINKAPLMIFMKGSRDNPRCGFSKTLIGILNETGRKYETFDILQDEEVRQGLKTFSNWPTYPQIYVNGSLIGGLDIIKELQETGELDKTLNGE</sequence>
<proteinExistence type="predicted"/>
<evidence type="ECO:0000256" key="3">
    <source>
        <dbReference type="ARBA" id="ARBA00023014"/>
    </source>
</evidence>
<dbReference type="PANTHER" id="PTHR10293">
    <property type="entry name" value="GLUTAREDOXIN FAMILY MEMBER"/>
    <property type="match status" value="1"/>
</dbReference>
<dbReference type="RefSeq" id="XP_013786644.1">
    <property type="nucleotide sequence ID" value="XM_013931190.2"/>
</dbReference>
<evidence type="ECO:0000256" key="2">
    <source>
        <dbReference type="ARBA" id="ARBA00023004"/>
    </source>
</evidence>
<keyword evidence="1" id="KW-0479">Metal-binding</keyword>
<evidence type="ECO:0000313" key="6">
    <source>
        <dbReference type="RefSeq" id="XP_013786644.1"/>
    </source>
</evidence>
<dbReference type="PANTHER" id="PTHR10293:SF73">
    <property type="entry name" value="GLUTAREDOXIN-3"/>
    <property type="match status" value="1"/>
</dbReference>
<dbReference type="SUPFAM" id="SSF52833">
    <property type="entry name" value="Thioredoxin-like"/>
    <property type="match status" value="3"/>
</dbReference>
<feature type="domain" description="Thioredoxin" evidence="4">
    <location>
        <begin position="1"/>
        <end position="138"/>
    </location>
</feature>
<name>A0ABM1BQD8_LIMPO</name>
<accession>A0ABM1BQD8</accession>
<keyword evidence="5" id="KW-1185">Reference proteome</keyword>
<evidence type="ECO:0000313" key="5">
    <source>
        <dbReference type="Proteomes" id="UP000694941"/>
    </source>
</evidence>
<dbReference type="CDD" id="cd03028">
    <property type="entry name" value="GRX_PICOT_like"/>
    <property type="match status" value="2"/>
</dbReference>
<dbReference type="Gene3D" id="3.40.30.10">
    <property type="entry name" value="Glutaredoxin"/>
    <property type="match status" value="3"/>
</dbReference>
<reference evidence="6" key="1">
    <citation type="submission" date="2025-08" db="UniProtKB">
        <authorList>
            <consortium name="RefSeq"/>
        </authorList>
    </citation>
    <scope>IDENTIFICATION</scope>
    <source>
        <tissue evidence="6">Muscle</tissue>
    </source>
</reference>
<dbReference type="GeneID" id="106470626"/>
<evidence type="ECO:0000259" key="4">
    <source>
        <dbReference type="PROSITE" id="PS51352"/>
    </source>
</evidence>
<dbReference type="Pfam" id="PF00085">
    <property type="entry name" value="Thioredoxin"/>
    <property type="match status" value="1"/>
</dbReference>
<dbReference type="PROSITE" id="PS51354">
    <property type="entry name" value="GLUTAREDOXIN_2"/>
    <property type="match status" value="2"/>
</dbReference>
<evidence type="ECO:0000256" key="1">
    <source>
        <dbReference type="ARBA" id="ARBA00022723"/>
    </source>
</evidence>
<dbReference type="InterPro" id="IPR033658">
    <property type="entry name" value="GRX_PICOT-like"/>
</dbReference>
<protein>
    <submittedName>
        <fullName evidence="6">Glutaredoxin-3-like</fullName>
    </submittedName>
</protein>
<dbReference type="PROSITE" id="PS51352">
    <property type="entry name" value="THIOREDOXIN_2"/>
    <property type="match status" value="1"/>
</dbReference>
<dbReference type="InterPro" id="IPR036249">
    <property type="entry name" value="Thioredoxin-like_sf"/>
</dbReference>
<keyword evidence="3" id="KW-0411">Iron-sulfur</keyword>
<dbReference type="InterPro" id="IPR004480">
    <property type="entry name" value="Monothiol_GRX-rel"/>
</dbReference>
<keyword evidence="2" id="KW-0408">Iron</keyword>
<dbReference type="InterPro" id="IPR013766">
    <property type="entry name" value="Thioredoxin_domain"/>
</dbReference>
<dbReference type="NCBIfam" id="TIGR00365">
    <property type="entry name" value="Grx4 family monothiol glutaredoxin"/>
    <property type="match status" value="2"/>
</dbReference>
<dbReference type="CDD" id="cd02984">
    <property type="entry name" value="TRX_PICOT"/>
    <property type="match status" value="1"/>
</dbReference>
<organism evidence="5 6">
    <name type="scientific">Limulus polyphemus</name>
    <name type="common">Atlantic horseshoe crab</name>
    <dbReference type="NCBI Taxonomy" id="6850"/>
    <lineage>
        <taxon>Eukaryota</taxon>
        <taxon>Metazoa</taxon>
        <taxon>Ecdysozoa</taxon>
        <taxon>Arthropoda</taxon>
        <taxon>Chelicerata</taxon>
        <taxon>Merostomata</taxon>
        <taxon>Xiphosura</taxon>
        <taxon>Limulidae</taxon>
        <taxon>Limulus</taxon>
    </lineage>
</organism>
<dbReference type="Pfam" id="PF00462">
    <property type="entry name" value="Glutaredoxin"/>
    <property type="match status" value="2"/>
</dbReference>
<dbReference type="InterPro" id="IPR002109">
    <property type="entry name" value="Glutaredoxin"/>
</dbReference>
<gene>
    <name evidence="6" type="primary">LOC106470626</name>
</gene>